<comment type="caution">
    <text evidence="4">The sequence shown here is derived from an EMBL/GenBank/DDBJ whole genome shotgun (WGS) entry which is preliminary data.</text>
</comment>
<feature type="region of interest" description="Disordered" evidence="2">
    <location>
        <begin position="584"/>
        <end position="618"/>
    </location>
</feature>
<organism evidence="4 5">
    <name type="scientific">Endocarpon pusillum</name>
    <dbReference type="NCBI Taxonomy" id="364733"/>
    <lineage>
        <taxon>Eukaryota</taxon>
        <taxon>Fungi</taxon>
        <taxon>Dikarya</taxon>
        <taxon>Ascomycota</taxon>
        <taxon>Pezizomycotina</taxon>
        <taxon>Eurotiomycetes</taxon>
        <taxon>Chaetothyriomycetidae</taxon>
        <taxon>Verrucariales</taxon>
        <taxon>Verrucariaceae</taxon>
        <taxon>Endocarpon</taxon>
    </lineage>
</organism>
<evidence type="ECO:0000259" key="3">
    <source>
        <dbReference type="Pfam" id="PF24883"/>
    </source>
</evidence>
<protein>
    <recommendedName>
        <fullName evidence="3">Nephrocystin 3-like N-terminal domain-containing protein</fullName>
    </recommendedName>
</protein>
<dbReference type="OrthoDB" id="1577640at2759"/>
<name>A0A8H7AJ94_9EURO</name>
<dbReference type="Proteomes" id="UP000606974">
    <property type="component" value="Unassembled WGS sequence"/>
</dbReference>
<feature type="compositionally biased region" description="Basic and acidic residues" evidence="2">
    <location>
        <begin position="587"/>
        <end position="596"/>
    </location>
</feature>
<dbReference type="SUPFAM" id="SSF48403">
    <property type="entry name" value="Ankyrin repeat"/>
    <property type="match status" value="1"/>
</dbReference>
<keyword evidence="1" id="KW-0677">Repeat</keyword>
<dbReference type="InterPro" id="IPR036770">
    <property type="entry name" value="Ankyrin_rpt-contain_sf"/>
</dbReference>
<dbReference type="InterPro" id="IPR027417">
    <property type="entry name" value="P-loop_NTPase"/>
</dbReference>
<dbReference type="InterPro" id="IPR056884">
    <property type="entry name" value="NPHP3-like_N"/>
</dbReference>
<evidence type="ECO:0000313" key="4">
    <source>
        <dbReference type="EMBL" id="KAF7510128.1"/>
    </source>
</evidence>
<dbReference type="AlphaFoldDB" id="A0A8H7AJ94"/>
<evidence type="ECO:0000313" key="5">
    <source>
        <dbReference type="Proteomes" id="UP000606974"/>
    </source>
</evidence>
<proteinExistence type="predicted"/>
<dbReference type="Pfam" id="PF24883">
    <property type="entry name" value="NPHP3_N"/>
    <property type="match status" value="1"/>
</dbReference>
<dbReference type="EMBL" id="JAACFV010000033">
    <property type="protein sequence ID" value="KAF7510128.1"/>
    <property type="molecule type" value="Genomic_DNA"/>
</dbReference>
<sequence>MADPLSISASVAGLITIADIVIRNGRKYIKAVKNADKTVISLMREVNLLSGTLHSLQNVVEGLQDEADSFRITTKVHHIAYCHQTLRKINLLLENFELSETRGVLHSAAKRLRWPLSVSETKELMAEVERHRTTLSLALQADEMSALLTLLAKEEAIGTVVSYIHRDLKRDRVHRNMLAMNEQRKKMLEWLCPATLVLPGTTSLVLKKSSKLWLYGIRGAGKTILMSTIIQELEKDIGKDEGLAYFYCDYKNAETQEISKILGSLVKQFILQDETKVAFEALRVCYHNHQDPSPRLAKPEKLLELLHAVVSSNRLKAIELLQCINQPHGSIRTLFASRCEIDIEECLDDYERVSIAARRSDLELYVASEIEIRTKRKQLNLKDPDLKAQIMKRLINGADGMFRWVACQLDHLCELGTDRARRTALDKLPRGLPKTYERILERVLETHEETQDLVKRALQWRAVAPEVSGRALLEALALRPGDSRLDSEAMTSEEDILKWCSSFVRRSANGNGLELAHFTVKEYLMCIDSANDPRVGKFRISQSESNLLVSKTMLTFLTLDTFAEIPLPARKKCSHIKEDTNAVCADSEERAKDGEKLSLSAGRESDEEEPQSPSYTHDAPDTLALPCLCSYPPLMGAACFWHRYCRDHLMDTMIANLLHKLFHPWKSNQFWWWSSGVLSRLNSHGCNLKQGFPDTTTLHWAAMFQLEEVCGWLIREGSDVNRGSSLGTPLDCLLLCFDAIKQPSDLEEIRYHDWDMM</sequence>
<dbReference type="SUPFAM" id="SSF52540">
    <property type="entry name" value="P-loop containing nucleoside triphosphate hydrolases"/>
    <property type="match status" value="1"/>
</dbReference>
<dbReference type="Gene3D" id="3.40.50.300">
    <property type="entry name" value="P-loop containing nucleotide triphosphate hydrolases"/>
    <property type="match status" value="1"/>
</dbReference>
<gene>
    <name evidence="4" type="ORF">GJ744_007027</name>
</gene>
<keyword evidence="5" id="KW-1185">Reference proteome</keyword>
<accession>A0A8H7AJ94</accession>
<feature type="domain" description="Nephrocystin 3-like N-terminal" evidence="3">
    <location>
        <begin position="208"/>
        <end position="309"/>
    </location>
</feature>
<reference evidence="4" key="1">
    <citation type="submission" date="2020-02" db="EMBL/GenBank/DDBJ databases">
        <authorList>
            <person name="Palmer J.M."/>
        </authorList>
    </citation>
    <scope>NUCLEOTIDE SEQUENCE</scope>
    <source>
        <strain evidence="4">EPUS1.4</strain>
        <tissue evidence="4">Thallus</tissue>
    </source>
</reference>
<evidence type="ECO:0000256" key="2">
    <source>
        <dbReference type="SAM" id="MobiDB-lite"/>
    </source>
</evidence>
<dbReference type="PANTHER" id="PTHR10039:SF15">
    <property type="entry name" value="NACHT DOMAIN-CONTAINING PROTEIN"/>
    <property type="match status" value="1"/>
</dbReference>
<evidence type="ECO:0000256" key="1">
    <source>
        <dbReference type="ARBA" id="ARBA00022737"/>
    </source>
</evidence>
<dbReference type="PANTHER" id="PTHR10039">
    <property type="entry name" value="AMELOGENIN"/>
    <property type="match status" value="1"/>
</dbReference>